<sequence>MRILCLPYTHTLSHISRPLAIAAELRARGHDIIFAGDSPKDHFIRSEGFDVLPAYQVEPDILFNRIRQGKLQFVSDDELYRLIASDRDLYRQVQPDLVLSDGRFSAPLSAGLDGIPQAAIVNVSSTEYRALPYIPFFEWLPEKLVKRDGSLGKSLDRFNLALEMLVFDNAATVFKKLSRKFGLRRTVTATNCLAGNDLTLLADIPEYFPTRNLPADYHYIGPLTWQSPLPPPAWWPPKNDGKRLVYFTMGTTWMGGSFTTLYKRLQQEGLTAIIATGGQAQGLETIEGEVYVEEFVDGDLVMAACDLVVCHGGNGTIYQALQHGKPIVGIPTIPDQQFNMRRVKALGVGEALAPKTFADHPEKLFALARQVAEDSRYRDHAKRLQGQLASLAPAKKAADLIEARFGRN</sequence>
<dbReference type="InterPro" id="IPR010610">
    <property type="entry name" value="EryCIII-like_C"/>
</dbReference>
<evidence type="ECO:0000313" key="2">
    <source>
        <dbReference type="EMBL" id="TRO83333.1"/>
    </source>
</evidence>
<accession>A0A550JJI3</accession>
<dbReference type="Pfam" id="PF06722">
    <property type="entry name" value="EryCIII-like_C"/>
    <property type="match status" value="1"/>
</dbReference>
<dbReference type="GO" id="GO:0016758">
    <property type="term" value="F:hexosyltransferase activity"/>
    <property type="evidence" value="ECO:0007669"/>
    <property type="project" value="UniProtKB-ARBA"/>
</dbReference>
<dbReference type="SUPFAM" id="SSF53756">
    <property type="entry name" value="UDP-Glycosyltransferase/glycogen phosphorylase"/>
    <property type="match status" value="1"/>
</dbReference>
<dbReference type="Gene3D" id="3.40.50.2000">
    <property type="entry name" value="Glycogen Phosphorylase B"/>
    <property type="match status" value="2"/>
</dbReference>
<dbReference type="Proteomes" id="UP000317155">
    <property type="component" value="Unassembled WGS sequence"/>
</dbReference>
<dbReference type="EMBL" id="VJVV01000002">
    <property type="protein sequence ID" value="TRO83333.1"/>
    <property type="molecule type" value="Genomic_DNA"/>
</dbReference>
<dbReference type="AlphaFoldDB" id="A0A550JJI3"/>
<dbReference type="OrthoDB" id="764352at2"/>
<dbReference type="PANTHER" id="PTHR21015:SF22">
    <property type="entry name" value="GLYCOSYLTRANSFERASE"/>
    <property type="match status" value="1"/>
</dbReference>
<dbReference type="GO" id="GO:0008194">
    <property type="term" value="F:UDP-glycosyltransferase activity"/>
    <property type="evidence" value="ECO:0007669"/>
    <property type="project" value="InterPro"/>
</dbReference>
<dbReference type="InterPro" id="IPR002213">
    <property type="entry name" value="UDP_glucos_trans"/>
</dbReference>
<evidence type="ECO:0000259" key="1">
    <source>
        <dbReference type="Pfam" id="PF06722"/>
    </source>
</evidence>
<protein>
    <submittedName>
        <fullName evidence="2">UDP glycosyltransferase</fullName>
    </submittedName>
</protein>
<reference evidence="2 3" key="1">
    <citation type="submission" date="2019-07" db="EMBL/GenBank/DDBJ databases">
        <title>Insights of Desulfuromonas acetexigens electromicrobiology.</title>
        <authorList>
            <person name="Katuri K."/>
            <person name="Sapireddy V."/>
            <person name="Shaw D.R."/>
            <person name="Saikaly P."/>
        </authorList>
    </citation>
    <scope>NUCLEOTIDE SEQUENCE [LARGE SCALE GENOMIC DNA]</scope>
    <source>
        <strain evidence="2 3">2873</strain>
    </source>
</reference>
<gene>
    <name evidence="2" type="ORF">FL622_04415</name>
</gene>
<evidence type="ECO:0000313" key="3">
    <source>
        <dbReference type="Proteomes" id="UP000317155"/>
    </source>
</evidence>
<dbReference type="CDD" id="cd03784">
    <property type="entry name" value="GT1_Gtf-like"/>
    <property type="match status" value="1"/>
</dbReference>
<feature type="domain" description="Erythromycin biosynthesis protein CIII-like C-terminal" evidence="1">
    <location>
        <begin position="277"/>
        <end position="400"/>
    </location>
</feature>
<keyword evidence="2" id="KW-0808">Transferase</keyword>
<dbReference type="PANTHER" id="PTHR21015">
    <property type="entry name" value="UDP-N-ACETYLGLUCOSAMINE--N-ACETYLMURAMYL-(PENTAPEPTIDE) PYROPHOSPHORYL-UNDECAPRENOL N-ACETYLGLUCOSAMINE TRANSFERASE 1"/>
    <property type="match status" value="1"/>
</dbReference>
<organism evidence="2 3">
    <name type="scientific">Trichloromonas acetexigens</name>
    <dbReference type="NCBI Taxonomy" id="38815"/>
    <lineage>
        <taxon>Bacteria</taxon>
        <taxon>Pseudomonadati</taxon>
        <taxon>Thermodesulfobacteriota</taxon>
        <taxon>Desulfuromonadia</taxon>
        <taxon>Desulfuromonadales</taxon>
        <taxon>Trichloromonadaceae</taxon>
        <taxon>Trichloromonas</taxon>
    </lineage>
</organism>
<keyword evidence="3" id="KW-1185">Reference proteome</keyword>
<name>A0A550JJI3_9BACT</name>
<proteinExistence type="predicted"/>
<dbReference type="RefSeq" id="WP_092056237.1">
    <property type="nucleotide sequence ID" value="NZ_FOJJ01000012.1"/>
</dbReference>
<comment type="caution">
    <text evidence="2">The sequence shown here is derived from an EMBL/GenBank/DDBJ whole genome shotgun (WGS) entry which is preliminary data.</text>
</comment>